<dbReference type="AlphaFoldDB" id="A0A1G9KYT6"/>
<evidence type="ECO:0008006" key="3">
    <source>
        <dbReference type="Google" id="ProtNLM"/>
    </source>
</evidence>
<proteinExistence type="predicted"/>
<protein>
    <recommendedName>
        <fullName evidence="3">DUF2004 domain-containing protein</fullName>
    </recommendedName>
</protein>
<dbReference type="RefSeq" id="WP_074604712.1">
    <property type="nucleotide sequence ID" value="NZ_FNGY01000001.1"/>
</dbReference>
<evidence type="ECO:0000313" key="1">
    <source>
        <dbReference type="EMBL" id="SDL54901.1"/>
    </source>
</evidence>
<sequence length="169" mass="19641">MENFVFPHFGAINLSCLKDHYTVEIDVKGNAVKLDLFFDYNSIGRHYANVMKSFIEEIPSLDIQNQTYIEDDYRDSKWGTVKEYLAYHLKELDKDDLSELIDFDYKVVNPEKQLFSRLKLVAVTLHPDLKSALGFSAFFDYTVCKEFSDCVIVVNTDAFGKLDHLDWES</sequence>
<reference evidence="2" key="1">
    <citation type="submission" date="2016-10" db="EMBL/GenBank/DDBJ databases">
        <authorList>
            <person name="Varghese N."/>
            <person name="Submissions S."/>
        </authorList>
    </citation>
    <scope>NUCLEOTIDE SEQUENCE [LARGE SCALE GENOMIC DNA]</scope>
    <source>
        <strain evidence="2">DSM 19110</strain>
    </source>
</reference>
<gene>
    <name evidence="1" type="ORF">SAMN05421820_101711</name>
</gene>
<keyword evidence="2" id="KW-1185">Reference proteome</keyword>
<evidence type="ECO:0000313" key="2">
    <source>
        <dbReference type="Proteomes" id="UP000183200"/>
    </source>
</evidence>
<dbReference type="OrthoDB" id="1091595at2"/>
<accession>A0A1G9KYT6</accession>
<organism evidence="1 2">
    <name type="scientific">Pedobacter steynii</name>
    <dbReference type="NCBI Taxonomy" id="430522"/>
    <lineage>
        <taxon>Bacteria</taxon>
        <taxon>Pseudomonadati</taxon>
        <taxon>Bacteroidota</taxon>
        <taxon>Sphingobacteriia</taxon>
        <taxon>Sphingobacteriales</taxon>
        <taxon>Sphingobacteriaceae</taxon>
        <taxon>Pedobacter</taxon>
    </lineage>
</organism>
<dbReference type="Proteomes" id="UP000183200">
    <property type="component" value="Unassembled WGS sequence"/>
</dbReference>
<dbReference type="EMBL" id="FNGY01000001">
    <property type="protein sequence ID" value="SDL54901.1"/>
    <property type="molecule type" value="Genomic_DNA"/>
</dbReference>
<name>A0A1G9KYT6_9SPHI</name>